<keyword evidence="10" id="KW-1185">Reference proteome</keyword>
<evidence type="ECO:0000256" key="1">
    <source>
        <dbReference type="ARBA" id="ARBA00001947"/>
    </source>
</evidence>
<dbReference type="EC" id="3.4.24.-" evidence="9"/>
<proteinExistence type="predicted"/>
<comment type="cofactor">
    <cofactor evidence="1">
        <name>Zn(2+)</name>
        <dbReference type="ChEBI" id="CHEBI:29105"/>
    </cofactor>
</comment>
<dbReference type="InterPro" id="IPR011990">
    <property type="entry name" value="TPR-like_helical_dom_sf"/>
</dbReference>
<dbReference type="CDD" id="cd07324">
    <property type="entry name" value="M48C_Oma1-like"/>
    <property type="match status" value="1"/>
</dbReference>
<dbReference type="EMBL" id="CP135076">
    <property type="protein sequence ID" value="WNO54233.1"/>
    <property type="molecule type" value="Genomic_DNA"/>
</dbReference>
<dbReference type="Proteomes" id="UP001302249">
    <property type="component" value="Chromosome"/>
</dbReference>
<dbReference type="GO" id="GO:0008237">
    <property type="term" value="F:metallopeptidase activity"/>
    <property type="evidence" value="ECO:0007669"/>
    <property type="project" value="UniProtKB-KW"/>
</dbReference>
<evidence type="ECO:0000256" key="5">
    <source>
        <dbReference type="ARBA" id="ARBA00022833"/>
    </source>
</evidence>
<evidence type="ECO:0000256" key="3">
    <source>
        <dbReference type="ARBA" id="ARBA00022723"/>
    </source>
</evidence>
<feature type="chain" id="PRO_5046723626" evidence="7">
    <location>
        <begin position="22"/>
        <end position="451"/>
    </location>
</feature>
<evidence type="ECO:0000256" key="4">
    <source>
        <dbReference type="ARBA" id="ARBA00022801"/>
    </source>
</evidence>
<keyword evidence="3" id="KW-0479">Metal-binding</keyword>
<evidence type="ECO:0000313" key="9">
    <source>
        <dbReference type="EMBL" id="WNO54233.1"/>
    </source>
</evidence>
<keyword evidence="7" id="KW-0732">Signal</keyword>
<evidence type="ECO:0000256" key="6">
    <source>
        <dbReference type="ARBA" id="ARBA00023049"/>
    </source>
</evidence>
<sequence>MKRIIAALAFCCLLFALPVRAQTILRDTETEALLKDMSRPIIEAAGLSPKNVEIIIIQDKGINAFVAGGQVVFLHSGLIEAADNANQVQGVIAHELGHIVGGHVPLADRGAKSATGISIGSLLLGVAAMAAGAGDAGMGILAAGQRAALGRYLAFSRTQEASADAAGADYLDRAHISGKGMLAFFKKLQNYEYRIGVPQDDSFNRSHPLTGERIAALTNDLHKSSAWGKSTPPGLEQRFELVQAKLEGYVEDKNTVLRDYPETTNSLPAHYARAYAYHRAGYPDRADAEAEALVSAEPENPYFLELKGQILLESGRPEQALDPLRKAVALSDHAPMIGTTLGHALVATENPDHLKEAESVLRQAIARDDENPFAWLQLGTVYERKGDAARAALASAERANLTGDPMLALVSARAAVAGLPKDTPDRLRAQDIVMVSKNQVDEMDHGRRRGS</sequence>
<dbReference type="PANTHER" id="PTHR22726">
    <property type="entry name" value="METALLOENDOPEPTIDASE OMA1"/>
    <property type="match status" value="1"/>
</dbReference>
<dbReference type="InterPro" id="IPR001915">
    <property type="entry name" value="Peptidase_M48"/>
</dbReference>
<protein>
    <submittedName>
        <fullName evidence="9">M48 family metalloprotease</fullName>
        <ecNumber evidence="9">3.4.24.-</ecNumber>
    </submittedName>
</protein>
<feature type="domain" description="Peptidase M48" evidence="8">
    <location>
        <begin position="32"/>
        <end position="219"/>
    </location>
</feature>
<keyword evidence="6 9" id="KW-0482">Metalloprotease</keyword>
<dbReference type="Pfam" id="PF13432">
    <property type="entry name" value="TPR_16"/>
    <property type="match status" value="2"/>
</dbReference>
<gene>
    <name evidence="9" type="ORF">RPR59_02935</name>
</gene>
<evidence type="ECO:0000256" key="2">
    <source>
        <dbReference type="ARBA" id="ARBA00022670"/>
    </source>
</evidence>
<keyword evidence="5" id="KW-0862">Zinc</keyword>
<dbReference type="Gene3D" id="1.25.40.10">
    <property type="entry name" value="Tetratricopeptide repeat domain"/>
    <property type="match status" value="1"/>
</dbReference>
<evidence type="ECO:0000259" key="8">
    <source>
        <dbReference type="Pfam" id="PF01435"/>
    </source>
</evidence>
<dbReference type="Gene3D" id="3.30.2010.10">
    <property type="entry name" value="Metalloproteases ('zincins'), catalytic domain"/>
    <property type="match status" value="1"/>
</dbReference>
<evidence type="ECO:0000313" key="10">
    <source>
        <dbReference type="Proteomes" id="UP001302249"/>
    </source>
</evidence>
<accession>A0ABZ0BBL2</accession>
<dbReference type="SUPFAM" id="SSF48452">
    <property type="entry name" value="TPR-like"/>
    <property type="match status" value="1"/>
</dbReference>
<organism evidence="9 10">
    <name type="scientific">Stakelama saccharophila</name>
    <dbReference type="NCBI Taxonomy" id="3075605"/>
    <lineage>
        <taxon>Bacteria</taxon>
        <taxon>Pseudomonadati</taxon>
        <taxon>Pseudomonadota</taxon>
        <taxon>Alphaproteobacteria</taxon>
        <taxon>Sphingomonadales</taxon>
        <taxon>Sphingomonadaceae</taxon>
        <taxon>Stakelama</taxon>
    </lineage>
</organism>
<dbReference type="PANTHER" id="PTHR22726:SF1">
    <property type="entry name" value="METALLOENDOPEPTIDASE OMA1, MITOCHONDRIAL"/>
    <property type="match status" value="1"/>
</dbReference>
<keyword evidence="2" id="KW-0645">Protease</keyword>
<reference evidence="9 10" key="1">
    <citation type="submission" date="2023-09" db="EMBL/GenBank/DDBJ databases">
        <authorList>
            <person name="Rey-Velasco X."/>
        </authorList>
    </citation>
    <scope>NUCLEOTIDE SEQUENCE [LARGE SCALE GENOMIC DNA]</scope>
    <source>
        <strain evidence="9 10">W311</strain>
    </source>
</reference>
<name>A0ABZ0BBL2_9SPHN</name>
<dbReference type="RefSeq" id="WP_313916497.1">
    <property type="nucleotide sequence ID" value="NZ_CP135076.1"/>
</dbReference>
<evidence type="ECO:0000256" key="7">
    <source>
        <dbReference type="SAM" id="SignalP"/>
    </source>
</evidence>
<dbReference type="Pfam" id="PF01435">
    <property type="entry name" value="Peptidase_M48"/>
    <property type="match status" value="1"/>
</dbReference>
<feature type="signal peptide" evidence="7">
    <location>
        <begin position="1"/>
        <end position="21"/>
    </location>
</feature>
<dbReference type="InterPro" id="IPR051156">
    <property type="entry name" value="Mito/Outer_Membr_Metalloprot"/>
</dbReference>
<keyword evidence="4 9" id="KW-0378">Hydrolase</keyword>